<evidence type="ECO:0000313" key="6">
    <source>
        <dbReference type="EMBL" id="SJN18212.1"/>
    </source>
</evidence>
<keyword evidence="4" id="KW-0963">Cytoplasm</keyword>
<dbReference type="Pfam" id="PF21981">
    <property type="entry name" value="RecX_HTH3"/>
    <property type="match status" value="1"/>
</dbReference>
<evidence type="ECO:0000256" key="4">
    <source>
        <dbReference type="ARBA" id="ARBA00022490"/>
    </source>
</evidence>
<evidence type="ECO:0000256" key="1">
    <source>
        <dbReference type="ARBA" id="ARBA00004496"/>
    </source>
</evidence>
<evidence type="ECO:0000256" key="3">
    <source>
        <dbReference type="ARBA" id="ARBA00018111"/>
    </source>
</evidence>
<dbReference type="InterPro" id="IPR036388">
    <property type="entry name" value="WH-like_DNA-bd_sf"/>
</dbReference>
<dbReference type="GO" id="GO:0005737">
    <property type="term" value="C:cytoplasm"/>
    <property type="evidence" value="ECO:0007669"/>
    <property type="project" value="UniProtKB-SubCell"/>
</dbReference>
<comment type="subcellular location">
    <subcellularLocation>
        <location evidence="1">Cytoplasm</location>
    </subcellularLocation>
</comment>
<proteinExistence type="inferred from homology"/>
<sequence>MLRAALDEGLDAHQANDVLEQLRSWGYVDDASLAEQLLVKAQSRKGQGREAARRTLGERLIRADIVDQLLADIDDADELERAVQLARRRAPQVASLGTEVAHRRLSGFLARRGYSGVIVRQAVDRALAESGGSGVRFTTT</sequence>
<accession>A0A1R4IED2</accession>
<comment type="similarity">
    <text evidence="2">Belongs to the RecX family.</text>
</comment>
<feature type="domain" description="RecX third three-helical" evidence="5">
    <location>
        <begin position="77"/>
        <end position="123"/>
    </location>
</feature>
<name>A0A1R4IED2_9MICO</name>
<evidence type="ECO:0000256" key="2">
    <source>
        <dbReference type="ARBA" id="ARBA00009695"/>
    </source>
</evidence>
<evidence type="ECO:0000313" key="7">
    <source>
        <dbReference type="Proteomes" id="UP000196778"/>
    </source>
</evidence>
<protein>
    <recommendedName>
        <fullName evidence="3">Regulatory protein RecX</fullName>
    </recommendedName>
</protein>
<dbReference type="InterPro" id="IPR053925">
    <property type="entry name" value="RecX_HTH_3rd"/>
</dbReference>
<dbReference type="AlphaFoldDB" id="A0A1R4IED2"/>
<dbReference type="EMBL" id="FUKR01000006">
    <property type="protein sequence ID" value="SJN18212.1"/>
    <property type="molecule type" value="Genomic_DNA"/>
</dbReference>
<dbReference type="Proteomes" id="UP000196778">
    <property type="component" value="Unassembled WGS sequence"/>
</dbReference>
<evidence type="ECO:0000259" key="5">
    <source>
        <dbReference type="Pfam" id="PF21981"/>
    </source>
</evidence>
<dbReference type="Gene3D" id="1.10.10.10">
    <property type="entry name" value="Winged helix-like DNA-binding domain superfamily/Winged helix DNA-binding domain"/>
    <property type="match status" value="1"/>
</dbReference>
<keyword evidence="7" id="KW-1185">Reference proteome</keyword>
<gene>
    <name evidence="6" type="ORF">FM119_01365</name>
</gene>
<organism evidence="6 7">
    <name type="scientific">Mycetocola reblochoni REB411</name>
    <dbReference type="NCBI Taxonomy" id="1255698"/>
    <lineage>
        <taxon>Bacteria</taxon>
        <taxon>Bacillati</taxon>
        <taxon>Actinomycetota</taxon>
        <taxon>Actinomycetes</taxon>
        <taxon>Micrococcales</taxon>
        <taxon>Microbacteriaceae</taxon>
        <taxon>Mycetocola</taxon>
    </lineage>
</organism>
<reference evidence="7" key="1">
    <citation type="submission" date="2017-02" db="EMBL/GenBank/DDBJ databases">
        <authorList>
            <person name="Dridi B."/>
        </authorList>
    </citation>
    <scope>NUCLEOTIDE SEQUENCE [LARGE SCALE GENOMIC DNA]</scope>
    <source>
        <strain evidence="7">EB411</strain>
    </source>
</reference>